<feature type="compositionally biased region" description="Basic and acidic residues" evidence="2">
    <location>
        <begin position="591"/>
        <end position="600"/>
    </location>
</feature>
<name>A0A1I1ARW5_9PSEU</name>
<feature type="compositionally biased region" description="Pro residues" evidence="2">
    <location>
        <begin position="407"/>
        <end position="431"/>
    </location>
</feature>
<feature type="compositionally biased region" description="Basic and acidic residues" evidence="2">
    <location>
        <begin position="15"/>
        <end position="25"/>
    </location>
</feature>
<feature type="region of interest" description="Disordered" evidence="2">
    <location>
        <begin position="300"/>
        <end position="329"/>
    </location>
</feature>
<feature type="compositionally biased region" description="Low complexity" evidence="2">
    <location>
        <begin position="458"/>
        <end position="472"/>
    </location>
</feature>
<evidence type="ECO:0000313" key="3">
    <source>
        <dbReference type="EMBL" id="SFB40637.1"/>
    </source>
</evidence>
<protein>
    <recommendedName>
        <fullName evidence="5">PPE-repeat protein</fullName>
    </recommendedName>
</protein>
<feature type="coiled-coil region" evidence="1">
    <location>
        <begin position="117"/>
        <end position="144"/>
    </location>
</feature>
<dbReference type="AlphaFoldDB" id="A0A1I1ARW5"/>
<evidence type="ECO:0000256" key="2">
    <source>
        <dbReference type="SAM" id="MobiDB-lite"/>
    </source>
</evidence>
<feature type="compositionally biased region" description="Pro residues" evidence="2">
    <location>
        <begin position="442"/>
        <end position="457"/>
    </location>
</feature>
<feature type="region of interest" description="Disordered" evidence="2">
    <location>
        <begin position="345"/>
        <end position="728"/>
    </location>
</feature>
<accession>A0A1I1ARW5</accession>
<evidence type="ECO:0000256" key="1">
    <source>
        <dbReference type="SAM" id="Coils"/>
    </source>
</evidence>
<feature type="compositionally biased region" description="Basic and acidic residues" evidence="2">
    <location>
        <begin position="682"/>
        <end position="691"/>
    </location>
</feature>
<feature type="compositionally biased region" description="Low complexity" evidence="2">
    <location>
        <begin position="377"/>
        <end position="402"/>
    </location>
</feature>
<feature type="compositionally biased region" description="Low complexity" evidence="2">
    <location>
        <begin position="258"/>
        <end position="272"/>
    </location>
</feature>
<feature type="compositionally biased region" description="Basic and acidic residues" evidence="2">
    <location>
        <begin position="709"/>
        <end position="718"/>
    </location>
</feature>
<feature type="region of interest" description="Disordered" evidence="2">
    <location>
        <begin position="1"/>
        <end position="25"/>
    </location>
</feature>
<keyword evidence="4" id="KW-1185">Reference proteome</keyword>
<feature type="compositionally biased region" description="Low complexity" evidence="2">
    <location>
        <begin position="432"/>
        <end position="441"/>
    </location>
</feature>
<reference evidence="4" key="1">
    <citation type="submission" date="2016-10" db="EMBL/GenBank/DDBJ databases">
        <authorList>
            <person name="Varghese N."/>
            <person name="Submissions S."/>
        </authorList>
    </citation>
    <scope>NUCLEOTIDE SEQUENCE [LARGE SCALE GENOMIC DNA]</scope>
    <source>
        <strain evidence="4">CGMCC 4.3568</strain>
    </source>
</reference>
<dbReference type="STRING" id="490629.SAMN05216266_11096"/>
<keyword evidence="1" id="KW-0175">Coiled coil</keyword>
<sequence>MPDVEYDGPYGVDPDSYRDTDDPMHPDYEDGLGIEDYRQQVLGEQPAVMAALAGQWDRMGALLRDSRTVLEHATLSLDFEAPTARDVFLSKVGHLVRNLDDGVVSADGVAGALRGLAASAEQRQEEMVELYEEYKTALSEAQRNDEYLDKYASGAVPGALVASMLGVETAKEVKQRFDTAAENLVLRMAADYEPYLSLMRSSLPRTFDAINAIMHPGAFGMPPPPGGYGGPPPAPPSFGGGAPPAPPPFASAAPPAPTFTGGAPTGATGVGGAPTFAGARGLGGPPAFGAGNGVSTGAGQAPGLGAGGGGAQGQGGLPSDGEGAGGAVGGVPQFAGAGIAPGAGQFAGSGTRDQGGSLGARGAGELGGAGDAGSPGFGDAVGDPSGIPAPGGSTSGPTAPTGLVPPAFQPAPGLTPPGVPSAPSALPPAAPPLTSAPRMPSASPPRSPSLPAEPAPPNVSTTPPVVDTPLDPQNNTNLPLDTMEFPPGTMLPPGMMSAMSSAAVGQQQQGKTIGAPGRQRQDGDASVGRSATEDAFQSPGGAVGSPVIGQNGRRTRPGGSAEAPTRGPSSSSGGAPPVLSNHRRSGPVQTDMERLKEERRARRAQRQRNQELRTSEFVAGVESGTSPVFEGRVGGERVNGRMTEVPTALRPATSRPGRPERRVKPQVQADQSARQVVSQPVSHEEQPRVVADEAAWEVQTPGGPVVSARRQEQERRQAEPPPTFGAAN</sequence>
<feature type="compositionally biased region" description="Gly residues" evidence="2">
    <location>
        <begin position="356"/>
        <end position="376"/>
    </location>
</feature>
<evidence type="ECO:0008006" key="5">
    <source>
        <dbReference type="Google" id="ProtNLM"/>
    </source>
</evidence>
<feature type="compositionally biased region" description="Pro residues" evidence="2">
    <location>
        <begin position="719"/>
        <end position="728"/>
    </location>
</feature>
<feature type="region of interest" description="Disordered" evidence="2">
    <location>
        <begin position="223"/>
        <end position="272"/>
    </location>
</feature>
<feature type="compositionally biased region" description="Pro residues" evidence="2">
    <location>
        <begin position="243"/>
        <end position="257"/>
    </location>
</feature>
<feature type="compositionally biased region" description="Polar residues" evidence="2">
    <location>
        <begin position="668"/>
        <end position="681"/>
    </location>
</feature>
<evidence type="ECO:0000313" key="4">
    <source>
        <dbReference type="Proteomes" id="UP000243799"/>
    </source>
</evidence>
<dbReference type="Proteomes" id="UP000243799">
    <property type="component" value="Unassembled WGS sequence"/>
</dbReference>
<dbReference type="EMBL" id="FOKG01000010">
    <property type="protein sequence ID" value="SFB40637.1"/>
    <property type="molecule type" value="Genomic_DNA"/>
</dbReference>
<feature type="compositionally biased region" description="Low complexity" evidence="2">
    <location>
        <begin position="567"/>
        <end position="577"/>
    </location>
</feature>
<proteinExistence type="predicted"/>
<organism evidence="3 4">
    <name type="scientific">Amycolatopsis marina</name>
    <dbReference type="NCBI Taxonomy" id="490629"/>
    <lineage>
        <taxon>Bacteria</taxon>
        <taxon>Bacillati</taxon>
        <taxon>Actinomycetota</taxon>
        <taxon>Actinomycetes</taxon>
        <taxon>Pseudonocardiales</taxon>
        <taxon>Pseudonocardiaceae</taxon>
        <taxon>Amycolatopsis</taxon>
    </lineage>
</organism>
<gene>
    <name evidence="3" type="ORF">SAMN05216266_11096</name>
</gene>
<feature type="compositionally biased region" description="Polar residues" evidence="2">
    <location>
        <begin position="498"/>
        <end position="511"/>
    </location>
</feature>
<feature type="compositionally biased region" description="Pro residues" evidence="2">
    <location>
        <begin position="223"/>
        <end position="236"/>
    </location>
</feature>